<reference evidence="1 2" key="1">
    <citation type="submission" date="2015-01" db="EMBL/GenBank/DDBJ databases">
        <title>Evolution of Trichinella species and genotypes.</title>
        <authorList>
            <person name="Korhonen P.K."/>
            <person name="Edoardo P."/>
            <person name="Giuseppe L.R."/>
            <person name="Gasser R.B."/>
        </authorList>
    </citation>
    <scope>NUCLEOTIDE SEQUENCE [LARGE SCALE GENOMIC DNA]</scope>
    <source>
        <strain evidence="1">ISS141</strain>
    </source>
</reference>
<evidence type="ECO:0000313" key="2">
    <source>
        <dbReference type="Proteomes" id="UP000054815"/>
    </source>
</evidence>
<dbReference type="AlphaFoldDB" id="A0A0V0XVM5"/>
<dbReference type="EMBL" id="JYDU01000125">
    <property type="protein sequence ID" value="KRX91874.1"/>
    <property type="molecule type" value="Genomic_DNA"/>
</dbReference>
<accession>A0A0V0XVM5</accession>
<gene>
    <name evidence="1" type="ORF">T4E_9231</name>
</gene>
<evidence type="ECO:0000313" key="1">
    <source>
        <dbReference type="EMBL" id="KRX91874.1"/>
    </source>
</evidence>
<sequence>MVQFVTIRISSLVIDDTRNNFKLHCTAGEILPSICRNYEDERISQKSTSLCKSVASIVTN</sequence>
<protein>
    <submittedName>
        <fullName evidence="1">Uncharacterized protein</fullName>
    </submittedName>
</protein>
<proteinExistence type="predicted"/>
<organism evidence="1 2">
    <name type="scientific">Trichinella pseudospiralis</name>
    <name type="common">Parasitic roundworm</name>
    <dbReference type="NCBI Taxonomy" id="6337"/>
    <lineage>
        <taxon>Eukaryota</taxon>
        <taxon>Metazoa</taxon>
        <taxon>Ecdysozoa</taxon>
        <taxon>Nematoda</taxon>
        <taxon>Enoplea</taxon>
        <taxon>Dorylaimia</taxon>
        <taxon>Trichinellida</taxon>
        <taxon>Trichinellidae</taxon>
        <taxon>Trichinella</taxon>
    </lineage>
</organism>
<comment type="caution">
    <text evidence="1">The sequence shown here is derived from an EMBL/GenBank/DDBJ whole genome shotgun (WGS) entry which is preliminary data.</text>
</comment>
<dbReference type="Proteomes" id="UP000054815">
    <property type="component" value="Unassembled WGS sequence"/>
</dbReference>
<name>A0A0V0XVM5_TRIPS</name>